<sequence>MTHAPADIGLSPDAADRFDDYLRQTRAALARSPDVNPDDIEADIREHVERELLGAPRPVPLAALDAVLARLGPPSQWGTGDDPTLWFRATHLLRGARTAAVAQARRVRFTLWSGPEDWRLAYLSFGVFALGVLTFGVLLPVCLPVSYLLSRAGLAHAREKGLVLGTGRKWLLYPPVVLVSATLLIAAIVWPAGLGIAAAQEVSEATYRVQNHDRPESVRHPSSYQRLREKDRKERWAAQLEEDRKLLEAIPASPTLAPAAAGLFVGAGAALIWWTVLGAIVSNFPGTVRAVFCPLCDALEPRHGTWLAVPCLILLIPWIATTYDFVAALK</sequence>
<dbReference type="AlphaFoldDB" id="A0A6M5YSZ4"/>
<feature type="transmembrane region" description="Helical" evidence="2">
    <location>
        <begin position="120"/>
        <end position="149"/>
    </location>
</feature>
<proteinExistence type="predicted"/>
<dbReference type="KEGG" id="ftj:FTUN_4087"/>
<reference evidence="4" key="1">
    <citation type="submission" date="2020-05" db="EMBL/GenBank/DDBJ databases">
        <title>Frigoriglobus tundricola gen. nov., sp. nov., a psychrotolerant cellulolytic planctomycete of the family Gemmataceae with two divergent copies of 16S rRNA gene.</title>
        <authorList>
            <person name="Kulichevskaya I.S."/>
            <person name="Ivanova A.A."/>
            <person name="Naumoff D.G."/>
            <person name="Beletsky A.V."/>
            <person name="Rijpstra W.I.C."/>
            <person name="Sinninghe Damste J.S."/>
            <person name="Mardanov A.V."/>
            <person name="Ravin N.V."/>
            <person name="Dedysh S.N."/>
        </authorList>
    </citation>
    <scope>NUCLEOTIDE SEQUENCE [LARGE SCALE GENOMIC DNA]</scope>
    <source>
        <strain evidence="4">PL17</strain>
    </source>
</reference>
<organism evidence="3 4">
    <name type="scientific">Frigoriglobus tundricola</name>
    <dbReference type="NCBI Taxonomy" id="2774151"/>
    <lineage>
        <taxon>Bacteria</taxon>
        <taxon>Pseudomonadati</taxon>
        <taxon>Planctomycetota</taxon>
        <taxon>Planctomycetia</taxon>
        <taxon>Gemmatales</taxon>
        <taxon>Gemmataceae</taxon>
        <taxon>Frigoriglobus</taxon>
    </lineage>
</organism>
<evidence type="ECO:0000313" key="4">
    <source>
        <dbReference type="Proteomes" id="UP000503447"/>
    </source>
</evidence>
<evidence type="ECO:0000256" key="1">
    <source>
        <dbReference type="SAM" id="MobiDB-lite"/>
    </source>
</evidence>
<evidence type="ECO:0000256" key="2">
    <source>
        <dbReference type="SAM" id="Phobius"/>
    </source>
</evidence>
<protein>
    <submittedName>
        <fullName evidence="3">Uncharacterized protein</fullName>
    </submittedName>
</protein>
<feature type="compositionally biased region" description="Basic and acidic residues" evidence="1">
    <location>
        <begin position="210"/>
        <end position="219"/>
    </location>
</feature>
<keyword evidence="2" id="KW-0812">Transmembrane</keyword>
<dbReference type="EMBL" id="CP053452">
    <property type="protein sequence ID" value="QJW96530.1"/>
    <property type="molecule type" value="Genomic_DNA"/>
</dbReference>
<gene>
    <name evidence="3" type="ORF">FTUN_4087</name>
</gene>
<dbReference type="Proteomes" id="UP000503447">
    <property type="component" value="Chromosome"/>
</dbReference>
<dbReference type="RefSeq" id="WP_171472091.1">
    <property type="nucleotide sequence ID" value="NZ_CP053452.2"/>
</dbReference>
<accession>A0A6M5YSZ4</accession>
<name>A0A6M5YSZ4_9BACT</name>
<keyword evidence="2" id="KW-0472">Membrane</keyword>
<feature type="transmembrane region" description="Helical" evidence="2">
    <location>
        <begin position="170"/>
        <end position="190"/>
    </location>
</feature>
<feature type="region of interest" description="Disordered" evidence="1">
    <location>
        <begin position="210"/>
        <end position="230"/>
    </location>
</feature>
<keyword evidence="2" id="KW-1133">Transmembrane helix</keyword>
<feature type="transmembrane region" description="Helical" evidence="2">
    <location>
        <begin position="305"/>
        <end position="326"/>
    </location>
</feature>
<evidence type="ECO:0000313" key="3">
    <source>
        <dbReference type="EMBL" id="QJW96530.1"/>
    </source>
</evidence>
<keyword evidence="4" id="KW-1185">Reference proteome</keyword>
<feature type="transmembrane region" description="Helical" evidence="2">
    <location>
        <begin position="261"/>
        <end position="284"/>
    </location>
</feature>